<reference evidence="2" key="1">
    <citation type="submission" date="2020-04" db="EMBL/GenBank/DDBJ databases">
        <authorList>
            <person name="Chiriac C."/>
            <person name="Salcher M."/>
            <person name="Ghai R."/>
            <person name="Kavagutti S V."/>
        </authorList>
    </citation>
    <scope>NUCLEOTIDE SEQUENCE</scope>
</reference>
<proteinExistence type="predicted"/>
<accession>A0A6J5LID5</accession>
<sequence>MNEFEKKVVGIVSTIIVGAITRLFTSHAKNHDNLIKLEIEVSQLKASKDSNHEQLEKLFEERFKRFEDKLTHMDNTIRTNSEYFKILVEEIKKK</sequence>
<gene>
    <name evidence="1" type="ORF">UFOVP104_10</name>
    <name evidence="2" type="ORF">UFOVP271_45</name>
</gene>
<evidence type="ECO:0000313" key="1">
    <source>
        <dbReference type="EMBL" id="CAB4128008.1"/>
    </source>
</evidence>
<organism evidence="2">
    <name type="scientific">uncultured Caudovirales phage</name>
    <dbReference type="NCBI Taxonomy" id="2100421"/>
    <lineage>
        <taxon>Viruses</taxon>
        <taxon>Duplodnaviria</taxon>
        <taxon>Heunggongvirae</taxon>
        <taxon>Uroviricota</taxon>
        <taxon>Caudoviricetes</taxon>
        <taxon>Peduoviridae</taxon>
        <taxon>Maltschvirus</taxon>
        <taxon>Maltschvirus maltsch</taxon>
    </lineage>
</organism>
<dbReference type="EMBL" id="LR796219">
    <property type="protein sequence ID" value="CAB4128008.1"/>
    <property type="molecule type" value="Genomic_DNA"/>
</dbReference>
<evidence type="ECO:0000313" key="2">
    <source>
        <dbReference type="EMBL" id="CAB4134324.1"/>
    </source>
</evidence>
<dbReference type="EMBL" id="LR796281">
    <property type="protein sequence ID" value="CAB4134324.1"/>
    <property type="molecule type" value="Genomic_DNA"/>
</dbReference>
<name>A0A6J5LID5_9CAUD</name>
<protein>
    <submittedName>
        <fullName evidence="2">Uncharacterized protein</fullName>
    </submittedName>
</protein>